<dbReference type="InterPro" id="IPR029058">
    <property type="entry name" value="AB_hydrolase_fold"/>
</dbReference>
<keyword evidence="4" id="KW-1185">Reference proteome</keyword>
<dbReference type="EMBL" id="KE504198">
    <property type="protein sequence ID" value="EPS95861.1"/>
    <property type="molecule type" value="Genomic_DNA"/>
</dbReference>
<dbReference type="SUPFAM" id="SSF53474">
    <property type="entry name" value="alpha/beta-Hydrolases"/>
    <property type="match status" value="1"/>
</dbReference>
<gene>
    <name evidence="3" type="ORF">FOMPIDRAFT_1019167</name>
</gene>
<dbReference type="AlphaFoldDB" id="S8DRF5"/>
<dbReference type="Gene3D" id="3.40.50.1820">
    <property type="entry name" value="alpha/beta hydrolase"/>
    <property type="match status" value="1"/>
</dbReference>
<organism evidence="3 4">
    <name type="scientific">Fomitopsis schrenkii</name>
    <name type="common">Brown rot fungus</name>
    <dbReference type="NCBI Taxonomy" id="2126942"/>
    <lineage>
        <taxon>Eukaryota</taxon>
        <taxon>Fungi</taxon>
        <taxon>Dikarya</taxon>
        <taxon>Basidiomycota</taxon>
        <taxon>Agaricomycotina</taxon>
        <taxon>Agaricomycetes</taxon>
        <taxon>Polyporales</taxon>
        <taxon>Fomitopsis</taxon>
    </lineage>
</organism>
<dbReference type="Pfam" id="PF00326">
    <property type="entry name" value="Peptidase_S9"/>
    <property type="match status" value="1"/>
</dbReference>
<dbReference type="InterPro" id="IPR001375">
    <property type="entry name" value="Peptidase_S9_cat"/>
</dbReference>
<feature type="domain" description="Peptidase S9 prolyl oligopeptidase catalytic" evidence="2">
    <location>
        <begin position="219"/>
        <end position="264"/>
    </location>
</feature>
<dbReference type="InParanoid" id="S8DRF5"/>
<name>S8DRF5_FOMSC</name>
<protein>
    <recommendedName>
        <fullName evidence="2">Peptidase S9 prolyl oligopeptidase catalytic domain-containing protein</fullName>
    </recommendedName>
</protein>
<dbReference type="Proteomes" id="UP000015241">
    <property type="component" value="Unassembled WGS sequence"/>
</dbReference>
<keyword evidence="1" id="KW-0378">Hydrolase</keyword>
<evidence type="ECO:0000313" key="4">
    <source>
        <dbReference type="Proteomes" id="UP000015241"/>
    </source>
</evidence>
<dbReference type="GO" id="GO:0006508">
    <property type="term" value="P:proteolysis"/>
    <property type="evidence" value="ECO:0007669"/>
    <property type="project" value="InterPro"/>
</dbReference>
<dbReference type="GO" id="GO:0008236">
    <property type="term" value="F:serine-type peptidase activity"/>
    <property type="evidence" value="ECO:0007669"/>
    <property type="project" value="InterPro"/>
</dbReference>
<reference evidence="3 4" key="1">
    <citation type="journal article" date="2012" name="Science">
        <title>The Paleozoic origin of enzymatic lignin decomposition reconstructed from 31 fungal genomes.</title>
        <authorList>
            <person name="Floudas D."/>
            <person name="Binder M."/>
            <person name="Riley R."/>
            <person name="Barry K."/>
            <person name="Blanchette R.A."/>
            <person name="Henrissat B."/>
            <person name="Martinez A.T."/>
            <person name="Otillar R."/>
            <person name="Spatafora J.W."/>
            <person name="Yadav J.S."/>
            <person name="Aerts A."/>
            <person name="Benoit I."/>
            <person name="Boyd A."/>
            <person name="Carlson A."/>
            <person name="Copeland A."/>
            <person name="Coutinho P.M."/>
            <person name="de Vries R.P."/>
            <person name="Ferreira P."/>
            <person name="Findley K."/>
            <person name="Foster B."/>
            <person name="Gaskell J."/>
            <person name="Glotzer D."/>
            <person name="Gorecki P."/>
            <person name="Heitman J."/>
            <person name="Hesse C."/>
            <person name="Hori C."/>
            <person name="Igarashi K."/>
            <person name="Jurgens J.A."/>
            <person name="Kallen N."/>
            <person name="Kersten P."/>
            <person name="Kohler A."/>
            <person name="Kuees U."/>
            <person name="Kumar T.K.A."/>
            <person name="Kuo A."/>
            <person name="LaButti K."/>
            <person name="Larrondo L.F."/>
            <person name="Lindquist E."/>
            <person name="Ling A."/>
            <person name="Lombard V."/>
            <person name="Lucas S."/>
            <person name="Lundell T."/>
            <person name="Martin R."/>
            <person name="McLaughlin D.J."/>
            <person name="Morgenstern I."/>
            <person name="Morin E."/>
            <person name="Murat C."/>
            <person name="Nagy L.G."/>
            <person name="Nolan M."/>
            <person name="Ohm R.A."/>
            <person name="Patyshakuliyeva A."/>
            <person name="Rokas A."/>
            <person name="Ruiz-Duenas F.J."/>
            <person name="Sabat G."/>
            <person name="Salamov A."/>
            <person name="Samejima M."/>
            <person name="Schmutz J."/>
            <person name="Slot J.C."/>
            <person name="St John F."/>
            <person name="Stenlid J."/>
            <person name="Sun H."/>
            <person name="Sun S."/>
            <person name="Syed K."/>
            <person name="Tsang A."/>
            <person name="Wiebenga A."/>
            <person name="Young D."/>
            <person name="Pisabarro A."/>
            <person name="Eastwood D.C."/>
            <person name="Martin F."/>
            <person name="Cullen D."/>
            <person name="Grigoriev I.V."/>
            <person name="Hibbett D.S."/>
        </authorList>
    </citation>
    <scope>NUCLEOTIDE SEQUENCE</scope>
    <source>
        <strain evidence="4">FP-58527</strain>
    </source>
</reference>
<evidence type="ECO:0000259" key="2">
    <source>
        <dbReference type="Pfam" id="PF00326"/>
    </source>
</evidence>
<evidence type="ECO:0000313" key="3">
    <source>
        <dbReference type="EMBL" id="EPS95861.1"/>
    </source>
</evidence>
<dbReference type="HOGENOM" id="CLU_012494_9_2_1"/>
<sequence length="293" mass="31429">MQTVTSSQVAGLNIELDFELPPSPTSGTLPAVVYIHGGGIVAGGRRDALFPEWPRDHRLVYPSTGFDIIDDMKALFAFLASPALNEKHLPAGLSLDANRIAIMGTSGGGYVARVAALYAHPKPRATFSLFRTGGDILSDHWVAPKEAHSPFPQAERVTAETVAPAGAPTPGRVLQPIIVHGGWPVSAKLRVLPFKERLAAIPMHLRPAVLEANIGASFPPTVLVHGLADDVVPPSESQATYDQLKELGVKAEFITVPRAVHGLQLVDDQTQMAPGAEEALERAMQFLEEELRK</sequence>
<accession>S8DRF5</accession>
<dbReference type="GO" id="GO:0016788">
    <property type="term" value="F:hydrolase activity, acting on ester bonds"/>
    <property type="evidence" value="ECO:0007669"/>
    <property type="project" value="UniProtKB-ARBA"/>
</dbReference>
<evidence type="ECO:0000256" key="1">
    <source>
        <dbReference type="ARBA" id="ARBA00022801"/>
    </source>
</evidence>
<dbReference type="PANTHER" id="PTHR22946:SF9">
    <property type="entry name" value="POLYKETIDE TRANSFERASE AF380"/>
    <property type="match status" value="1"/>
</dbReference>
<dbReference type="eggNOG" id="ENOG502S3DF">
    <property type="taxonomic scope" value="Eukaryota"/>
</dbReference>
<dbReference type="PANTHER" id="PTHR22946">
    <property type="entry name" value="DIENELACTONE HYDROLASE DOMAIN-CONTAINING PROTEIN-RELATED"/>
    <property type="match status" value="1"/>
</dbReference>
<dbReference type="InterPro" id="IPR050261">
    <property type="entry name" value="FrsA_esterase"/>
</dbReference>
<dbReference type="OrthoDB" id="19653at2759"/>
<proteinExistence type="predicted"/>
<dbReference type="STRING" id="743788.S8DRF5"/>